<keyword evidence="1" id="KW-0812">Transmembrane</keyword>
<keyword evidence="4" id="KW-1185">Reference proteome</keyword>
<comment type="caution">
    <text evidence="3">The sequence shown here is derived from an EMBL/GenBank/DDBJ whole genome shotgun (WGS) entry which is preliminary data.</text>
</comment>
<evidence type="ECO:0000256" key="1">
    <source>
        <dbReference type="SAM" id="Phobius"/>
    </source>
</evidence>
<proteinExistence type="predicted"/>
<dbReference type="RefSeq" id="WP_132117242.1">
    <property type="nucleotide sequence ID" value="NZ_SLWS01000004.1"/>
</dbReference>
<dbReference type="InterPro" id="IPR024983">
    <property type="entry name" value="CHAT_dom"/>
</dbReference>
<dbReference type="AlphaFoldDB" id="A0A4R2JJS1"/>
<protein>
    <submittedName>
        <fullName evidence="3">CHAT domain-containing protein</fullName>
    </submittedName>
</protein>
<feature type="transmembrane region" description="Helical" evidence="1">
    <location>
        <begin position="12"/>
        <end position="31"/>
    </location>
</feature>
<sequence>MAVQWGDVAGWLQGLGSLFALGFAAAAVVVTRRTYRIESERDRVNAEAREVQAAFTRRAQAALVSAWWGPDHTGTRGAFVRNASETPVYQVYLTVVGADDRTDGHKTHYLVVPPGEVLFAPIDSEAGAPAARRVKLSFTDAAGVRWLRNQYGRLTELQPTLCITADPPRAKVFSRFQGDFLATYGVNVEFHTNAPGYSQRRFVADLERTAGIDALICPHDWLGDLISRKLIEPTVLSAEHHNAFPSWALSALTVDSHLYGLLTDLGPAAGVMLHLACHGSFATGLDDAKSYLLLAPADQRASGAGELTAEEILDLLATTEQCQVSLVVLAACNTGRSVHGYDEAYSLGTAFLAGGTRSVLSTQWSIPDLQTPALMYLFHHYCRTEGRPPWQALRQAQMWMLDPLRQAPERMPTELLRSVPAGEPAPVVAWAGFIHYGL</sequence>
<keyword evidence="1" id="KW-1133">Transmembrane helix</keyword>
<dbReference type="Gene3D" id="3.40.190.10">
    <property type="entry name" value="Periplasmic binding protein-like II"/>
    <property type="match status" value="1"/>
</dbReference>
<evidence type="ECO:0000259" key="2">
    <source>
        <dbReference type="Pfam" id="PF12770"/>
    </source>
</evidence>
<reference evidence="3 4" key="1">
    <citation type="submission" date="2019-03" db="EMBL/GenBank/DDBJ databases">
        <title>Genomic Encyclopedia of Type Strains, Phase IV (KMG-IV): sequencing the most valuable type-strain genomes for metagenomic binning, comparative biology and taxonomic classification.</title>
        <authorList>
            <person name="Goeker M."/>
        </authorList>
    </citation>
    <scope>NUCLEOTIDE SEQUENCE [LARGE SCALE GENOMIC DNA]</scope>
    <source>
        <strain evidence="3 4">DSM 45934</strain>
    </source>
</reference>
<evidence type="ECO:0000313" key="4">
    <source>
        <dbReference type="Proteomes" id="UP000295680"/>
    </source>
</evidence>
<feature type="domain" description="CHAT" evidence="2">
    <location>
        <begin position="272"/>
        <end position="437"/>
    </location>
</feature>
<keyword evidence="1" id="KW-0472">Membrane</keyword>
<accession>A0A4R2JJS1</accession>
<evidence type="ECO:0000313" key="3">
    <source>
        <dbReference type="EMBL" id="TCO59384.1"/>
    </source>
</evidence>
<dbReference type="EMBL" id="SLWS01000004">
    <property type="protein sequence ID" value="TCO59384.1"/>
    <property type="molecule type" value="Genomic_DNA"/>
</dbReference>
<organism evidence="3 4">
    <name type="scientific">Actinocrispum wychmicini</name>
    <dbReference type="NCBI Taxonomy" id="1213861"/>
    <lineage>
        <taxon>Bacteria</taxon>
        <taxon>Bacillati</taxon>
        <taxon>Actinomycetota</taxon>
        <taxon>Actinomycetes</taxon>
        <taxon>Pseudonocardiales</taxon>
        <taxon>Pseudonocardiaceae</taxon>
        <taxon>Actinocrispum</taxon>
    </lineage>
</organism>
<dbReference type="OrthoDB" id="9766758at2"/>
<gene>
    <name evidence="3" type="ORF">EV192_104225</name>
</gene>
<dbReference type="Proteomes" id="UP000295680">
    <property type="component" value="Unassembled WGS sequence"/>
</dbReference>
<name>A0A4R2JJS1_9PSEU</name>
<dbReference type="Pfam" id="PF12770">
    <property type="entry name" value="CHAT"/>
    <property type="match status" value="1"/>
</dbReference>